<dbReference type="AlphaFoldDB" id="A0A160PJV9"/>
<reference evidence="1 2" key="1">
    <citation type="journal article" date="2016" name="Genome Announc.">
        <title>Complete Genome Sequence of Methylobacterium populi P-1M, Isolated from Pink-Pigmented Household Biofilm.</title>
        <authorList>
            <person name="Morohoshi T."/>
            <person name="Ikeda T."/>
        </authorList>
    </citation>
    <scope>NUCLEOTIDE SEQUENCE [LARGE SCALE GENOMIC DNA]</scope>
    <source>
        <strain evidence="1 2">P-1M</strain>
    </source>
</reference>
<evidence type="ECO:0000313" key="1">
    <source>
        <dbReference type="EMBL" id="BAU92853.1"/>
    </source>
</evidence>
<accession>A0A160PJV9</accession>
<evidence type="ECO:0000313" key="2">
    <source>
        <dbReference type="Proteomes" id="UP000218288"/>
    </source>
</evidence>
<dbReference type="PANTHER" id="PTHR39337:SF1">
    <property type="entry name" value="BLR5642 PROTEIN"/>
    <property type="match status" value="1"/>
</dbReference>
<sequence length="150" mass="16369">MRKTLFTIGYEGLSPERLHAALRAADVAVLADVRAVANSRKRGFSKGALKAGLLEAGLGYEHFRSLGTPKSGREAARAHDAGLMRRIYCEEVLDTAEGGLALDALADLAAERPVCLLCFERDPARCHRRVLAERLAPRGFETVDLYGDFL</sequence>
<name>A0A160PJV9_9HYPH</name>
<protein>
    <recommendedName>
        <fullName evidence="3">DUF488 domain-containing protein</fullName>
    </recommendedName>
</protein>
<organism evidence="1 2">
    <name type="scientific">Methylorubrum populi</name>
    <dbReference type="NCBI Taxonomy" id="223967"/>
    <lineage>
        <taxon>Bacteria</taxon>
        <taxon>Pseudomonadati</taxon>
        <taxon>Pseudomonadota</taxon>
        <taxon>Alphaproteobacteria</taxon>
        <taxon>Hyphomicrobiales</taxon>
        <taxon>Methylobacteriaceae</taxon>
        <taxon>Methylorubrum</taxon>
    </lineage>
</organism>
<dbReference type="InterPro" id="IPR014519">
    <property type="entry name" value="UCP024492"/>
</dbReference>
<dbReference type="OrthoDB" id="9810084at2"/>
<dbReference type="EMBL" id="AP014809">
    <property type="protein sequence ID" value="BAU92853.1"/>
    <property type="molecule type" value="Genomic_DNA"/>
</dbReference>
<dbReference type="Proteomes" id="UP000218288">
    <property type="component" value="Chromosome"/>
</dbReference>
<dbReference type="RefSeq" id="WP_096486697.1">
    <property type="nucleotide sequence ID" value="NZ_AP014809.1"/>
</dbReference>
<evidence type="ECO:0008006" key="3">
    <source>
        <dbReference type="Google" id="ProtNLM"/>
    </source>
</evidence>
<gene>
    <name evidence="1" type="ORF">MPPM_4248</name>
</gene>
<proteinExistence type="predicted"/>
<dbReference type="PANTHER" id="PTHR39337">
    <property type="entry name" value="BLR5642 PROTEIN"/>
    <property type="match status" value="1"/>
</dbReference>
<dbReference type="InterPro" id="IPR007438">
    <property type="entry name" value="DUF488"/>
</dbReference>
<dbReference type="Pfam" id="PF04343">
    <property type="entry name" value="DUF488"/>
    <property type="match status" value="1"/>
</dbReference>
<dbReference type="PIRSF" id="PIRSF024492">
    <property type="entry name" value="UCP024492"/>
    <property type="match status" value="1"/>
</dbReference>